<feature type="transmembrane region" description="Helical" evidence="1">
    <location>
        <begin position="145"/>
        <end position="166"/>
    </location>
</feature>
<dbReference type="Pfam" id="PF09605">
    <property type="entry name" value="Trep_Strep"/>
    <property type="match status" value="1"/>
</dbReference>
<dbReference type="STRING" id="762967.HMPREF9440_01230"/>
<gene>
    <name evidence="2" type="ORF">HMPREF9440_01230</name>
</gene>
<protein>
    <recommendedName>
        <fullName evidence="4">Heptaprenyl diphosphate synthase</fullName>
    </recommendedName>
</protein>
<organism evidence="2 3">
    <name type="scientific">Sutterella parvirubra YIT 11816</name>
    <dbReference type="NCBI Taxonomy" id="762967"/>
    <lineage>
        <taxon>Bacteria</taxon>
        <taxon>Pseudomonadati</taxon>
        <taxon>Pseudomonadota</taxon>
        <taxon>Betaproteobacteria</taxon>
        <taxon>Burkholderiales</taxon>
        <taxon>Sutterellaceae</taxon>
        <taxon>Sutterella</taxon>
    </lineage>
</organism>
<keyword evidence="3" id="KW-1185">Reference proteome</keyword>
<evidence type="ECO:0000313" key="3">
    <source>
        <dbReference type="Proteomes" id="UP000004956"/>
    </source>
</evidence>
<dbReference type="EMBL" id="AFBQ01000170">
    <property type="protein sequence ID" value="EHY31386.1"/>
    <property type="molecule type" value="Genomic_DNA"/>
</dbReference>
<name>H3KER5_9BURK</name>
<feature type="transmembrane region" description="Helical" evidence="1">
    <location>
        <begin position="67"/>
        <end position="94"/>
    </location>
</feature>
<dbReference type="HOGENOM" id="CLU_111157_0_0_4"/>
<reference evidence="2 3" key="1">
    <citation type="submission" date="2011-11" db="EMBL/GenBank/DDBJ databases">
        <authorList>
            <person name="Weinstock G."/>
            <person name="Sodergren E."/>
            <person name="Clifton S."/>
            <person name="Fulton L."/>
            <person name="Fulton B."/>
            <person name="Courtney L."/>
            <person name="Fronick C."/>
            <person name="Harrison M."/>
            <person name="Strong C."/>
            <person name="Farmer C."/>
            <person name="Delahaunty K."/>
            <person name="Markovic C."/>
            <person name="Hall O."/>
            <person name="Minx P."/>
            <person name="Tomlinson C."/>
            <person name="Mitreva M."/>
            <person name="Hou S."/>
            <person name="Chen J."/>
            <person name="Wollam A."/>
            <person name="Pepin K.H."/>
            <person name="Johnson M."/>
            <person name="Bhonagiri V."/>
            <person name="Zhang X."/>
            <person name="Suruliraj S."/>
            <person name="Warren W."/>
            <person name="Chinwalla A."/>
            <person name="Mardis E.R."/>
            <person name="Wilson R.K."/>
        </authorList>
    </citation>
    <scope>NUCLEOTIDE SEQUENCE [LARGE SCALE GENOMIC DNA]</scope>
    <source>
        <strain evidence="2 3">YIT 11816</strain>
    </source>
</reference>
<evidence type="ECO:0008006" key="4">
    <source>
        <dbReference type="Google" id="ProtNLM"/>
    </source>
</evidence>
<evidence type="ECO:0000313" key="2">
    <source>
        <dbReference type="EMBL" id="EHY31386.1"/>
    </source>
</evidence>
<keyword evidence="1" id="KW-0812">Transmembrane</keyword>
<comment type="caution">
    <text evidence="2">The sequence shown here is derived from an EMBL/GenBank/DDBJ whole genome shotgun (WGS) entry which is preliminary data.</text>
</comment>
<dbReference type="OrthoDB" id="5421299at2"/>
<dbReference type="RefSeq" id="WP_008542096.1">
    <property type="nucleotide sequence ID" value="NZ_JH604951.1"/>
</dbReference>
<feature type="transmembrane region" description="Helical" evidence="1">
    <location>
        <begin position="114"/>
        <end position="138"/>
    </location>
</feature>
<dbReference type="AlphaFoldDB" id="H3KER5"/>
<feature type="transmembrane region" description="Helical" evidence="1">
    <location>
        <begin position="43"/>
        <end position="60"/>
    </location>
</feature>
<dbReference type="InterPro" id="IPR011733">
    <property type="entry name" value="CHP02185_IM"/>
</dbReference>
<keyword evidence="1" id="KW-0472">Membrane</keyword>
<accession>H3KER5</accession>
<dbReference type="PATRIC" id="fig|762967.3.peg.972"/>
<dbReference type="Proteomes" id="UP000004956">
    <property type="component" value="Unassembled WGS sequence"/>
</dbReference>
<proteinExistence type="predicted"/>
<sequence>MEMRIRKRRWEPRELVLLGVFAAAAKLSSLLIALAGGGMNPVSLVAKNLVFTALLIVLLTKVPKAGTLLLFTAVSTLVSVLLMGGSMALLPAALVAAVLGEAAAAASGGAEKPWAPWVAAAVYDFASKSISLGVSYLFMRESPALMTVVVPVVAVGYLGSLLGLWVGGKTVEELKHAGFVR</sequence>
<evidence type="ECO:0000256" key="1">
    <source>
        <dbReference type="SAM" id="Phobius"/>
    </source>
</evidence>
<keyword evidence="1" id="KW-1133">Transmembrane helix</keyword>